<evidence type="ECO:0000256" key="1">
    <source>
        <dbReference type="SAM" id="MobiDB-lite"/>
    </source>
</evidence>
<feature type="region of interest" description="Disordered" evidence="1">
    <location>
        <begin position="446"/>
        <end position="484"/>
    </location>
</feature>
<feature type="region of interest" description="Disordered" evidence="1">
    <location>
        <begin position="314"/>
        <end position="333"/>
    </location>
</feature>
<dbReference type="PANTHER" id="PTHR34682:SF1">
    <property type="entry name" value="PROTEIN METABOLIC NETWORK MODULATOR 1"/>
    <property type="match status" value="1"/>
</dbReference>
<evidence type="ECO:0000313" key="3">
    <source>
        <dbReference type="Proteomes" id="UP000827721"/>
    </source>
</evidence>
<evidence type="ECO:0000313" key="2">
    <source>
        <dbReference type="EMBL" id="KAH7544364.1"/>
    </source>
</evidence>
<feature type="compositionally biased region" description="Basic residues" evidence="1">
    <location>
        <begin position="98"/>
        <end position="110"/>
    </location>
</feature>
<feature type="compositionally biased region" description="Polar residues" evidence="1">
    <location>
        <begin position="323"/>
        <end position="333"/>
    </location>
</feature>
<reference evidence="2 3" key="1">
    <citation type="submission" date="2021-02" db="EMBL/GenBank/DDBJ databases">
        <title>Plant Genome Project.</title>
        <authorList>
            <person name="Zhang R.-G."/>
        </authorList>
    </citation>
    <scope>NUCLEOTIDE SEQUENCE [LARGE SCALE GENOMIC DNA]</scope>
    <source>
        <tissue evidence="2">Leaves</tissue>
    </source>
</reference>
<dbReference type="Proteomes" id="UP000827721">
    <property type="component" value="Unassembled WGS sequence"/>
</dbReference>
<dbReference type="PANTHER" id="PTHR34682">
    <property type="entry name" value="AT HOOK MOTIF-CONTAINING PROTEIN"/>
    <property type="match status" value="1"/>
</dbReference>
<protein>
    <recommendedName>
        <fullName evidence="4">AT hook motif-containing protein</fullName>
    </recommendedName>
</protein>
<proteinExistence type="predicted"/>
<sequence length="484" mass="53063">MAVDDLLGFGVSESYLFCNNCYNAMKEVHFLHFCLCNCCLISLAAQGGFLEAETCLCMDPGFPGKGNHTRSFEKGNRILKMNQDDLGNNHDALQNIPVKRRRGRPRKHPRPNVNRGENAVLRGQNLNRQENAPIPPGFGGINGNQPQQVNPNNNANTIGVGQVVQGVIEASFDAGYLLTVRVGNSENTLRGVVFKPGHYVPVAAHNDVAPNVPMIRRNEVPLPAANLNQVHGHNRSWERNEQRVNSHRNGTAKLGVSRAKRVSPMPIQIAHPVPRNKVVPVVLQPVNLPNGGTVANQPPPLLTLPSPLEATKGKQVQEDAYPSNGSEPTNQVQTVGNQVLPSPRTSKPGMPDQVPVEKLCDAEVTSMRLPCAPFENLLSEVINRIQPPSQSDETQMKNNDDMYQPLSIEPLQAVQPDQNIQSASLPKPFGNFRTGKMTELLRAVQENIMENQSPQTEEPARSSRPSAEAKQEEKENGHPRAPSV</sequence>
<feature type="compositionally biased region" description="Basic and acidic residues" evidence="1">
    <location>
        <begin position="467"/>
        <end position="478"/>
    </location>
</feature>
<dbReference type="EMBL" id="JAFEMO010000015">
    <property type="protein sequence ID" value="KAH7544364.1"/>
    <property type="molecule type" value="Genomic_DNA"/>
</dbReference>
<comment type="caution">
    <text evidence="2">The sequence shown here is derived from an EMBL/GenBank/DDBJ whole genome shotgun (WGS) entry which is preliminary data.</text>
</comment>
<dbReference type="InterPro" id="IPR045881">
    <property type="entry name" value="MNM1-like"/>
</dbReference>
<evidence type="ECO:0008006" key="4">
    <source>
        <dbReference type="Google" id="ProtNLM"/>
    </source>
</evidence>
<organism evidence="2 3">
    <name type="scientific">Xanthoceras sorbifolium</name>
    <dbReference type="NCBI Taxonomy" id="99658"/>
    <lineage>
        <taxon>Eukaryota</taxon>
        <taxon>Viridiplantae</taxon>
        <taxon>Streptophyta</taxon>
        <taxon>Embryophyta</taxon>
        <taxon>Tracheophyta</taxon>
        <taxon>Spermatophyta</taxon>
        <taxon>Magnoliopsida</taxon>
        <taxon>eudicotyledons</taxon>
        <taxon>Gunneridae</taxon>
        <taxon>Pentapetalae</taxon>
        <taxon>rosids</taxon>
        <taxon>malvids</taxon>
        <taxon>Sapindales</taxon>
        <taxon>Sapindaceae</taxon>
        <taxon>Xanthoceroideae</taxon>
        <taxon>Xanthoceras</taxon>
    </lineage>
</organism>
<gene>
    <name evidence="2" type="ORF">JRO89_XS15G0155100</name>
</gene>
<name>A0ABQ8H2E3_9ROSI</name>
<feature type="region of interest" description="Disordered" evidence="1">
    <location>
        <begin position="89"/>
        <end position="150"/>
    </location>
</feature>
<keyword evidence="3" id="KW-1185">Reference proteome</keyword>
<accession>A0ABQ8H2E3</accession>